<evidence type="ECO:0000313" key="2">
    <source>
        <dbReference type="EMBL" id="KAJ5090231.1"/>
    </source>
</evidence>
<dbReference type="Proteomes" id="UP001149074">
    <property type="component" value="Unassembled WGS sequence"/>
</dbReference>
<evidence type="ECO:0000313" key="3">
    <source>
        <dbReference type="Proteomes" id="UP001149074"/>
    </source>
</evidence>
<organism evidence="2 3">
    <name type="scientific">Penicillium argentinense</name>
    <dbReference type="NCBI Taxonomy" id="1131581"/>
    <lineage>
        <taxon>Eukaryota</taxon>
        <taxon>Fungi</taxon>
        <taxon>Dikarya</taxon>
        <taxon>Ascomycota</taxon>
        <taxon>Pezizomycotina</taxon>
        <taxon>Eurotiomycetes</taxon>
        <taxon>Eurotiomycetidae</taxon>
        <taxon>Eurotiales</taxon>
        <taxon>Aspergillaceae</taxon>
        <taxon>Penicillium</taxon>
    </lineage>
</organism>
<dbReference type="InterPro" id="IPR000719">
    <property type="entry name" value="Prot_kinase_dom"/>
</dbReference>
<dbReference type="AlphaFoldDB" id="A0A9W9EYL0"/>
<accession>A0A9W9EYL0</accession>
<dbReference type="GeneID" id="81360385"/>
<sequence length="288" mass="32999">MRLMNSICDDEDYEFADQAEDDLHCWALGPFNPIFDQIEPAFVNQQRYTLQDFLYPETFHYSVYAIDETLHPCLNYEVPRKPLLNGVGLNNFSLCSTWRIFRPTEIESVVSEQNEMFSKSPRKVFADGKLCFLKFLDRDDQRAAIREMTIYKSIEILGLDKKVKLPRMYGVVEDKLNGRIVGLLLSWINCRNKTLACALGPETSSTLRAKWDLQLTTTLNCLNEAGIVWGDVKPANILIDEDEDAWIIDFGGGYTQGWVGKDQMETTEGDKAGLLKIKELLRQTPYEA</sequence>
<proteinExistence type="predicted"/>
<evidence type="ECO:0000259" key="1">
    <source>
        <dbReference type="PROSITE" id="PS50011"/>
    </source>
</evidence>
<keyword evidence="3" id="KW-1185">Reference proteome</keyword>
<dbReference type="EMBL" id="JAPQKI010000009">
    <property type="protein sequence ID" value="KAJ5090231.1"/>
    <property type="molecule type" value="Genomic_DNA"/>
</dbReference>
<dbReference type="SUPFAM" id="SSF56112">
    <property type="entry name" value="Protein kinase-like (PK-like)"/>
    <property type="match status" value="1"/>
</dbReference>
<dbReference type="GO" id="GO:0005524">
    <property type="term" value="F:ATP binding"/>
    <property type="evidence" value="ECO:0007669"/>
    <property type="project" value="InterPro"/>
</dbReference>
<reference evidence="2" key="2">
    <citation type="journal article" date="2023" name="IMA Fungus">
        <title>Comparative genomic study of the Penicillium genus elucidates a diverse pangenome and 15 lateral gene transfer events.</title>
        <authorList>
            <person name="Petersen C."/>
            <person name="Sorensen T."/>
            <person name="Nielsen M.R."/>
            <person name="Sondergaard T.E."/>
            <person name="Sorensen J.L."/>
            <person name="Fitzpatrick D.A."/>
            <person name="Frisvad J.C."/>
            <person name="Nielsen K.L."/>
        </authorList>
    </citation>
    <scope>NUCLEOTIDE SEQUENCE</scope>
    <source>
        <strain evidence="2">IBT 30761</strain>
    </source>
</reference>
<dbReference type="Pfam" id="PF00069">
    <property type="entry name" value="Pkinase"/>
    <property type="match status" value="1"/>
</dbReference>
<dbReference type="GO" id="GO:0004672">
    <property type="term" value="F:protein kinase activity"/>
    <property type="evidence" value="ECO:0007669"/>
    <property type="project" value="InterPro"/>
</dbReference>
<gene>
    <name evidence="2" type="ORF">N7532_008915</name>
</gene>
<name>A0A9W9EYL0_9EURO</name>
<reference evidence="2" key="1">
    <citation type="submission" date="2022-11" db="EMBL/GenBank/DDBJ databases">
        <authorList>
            <person name="Petersen C."/>
        </authorList>
    </citation>
    <scope>NUCLEOTIDE SEQUENCE</scope>
    <source>
        <strain evidence="2">IBT 30761</strain>
    </source>
</reference>
<dbReference type="PROSITE" id="PS50011">
    <property type="entry name" value="PROTEIN_KINASE_DOM"/>
    <property type="match status" value="1"/>
</dbReference>
<dbReference type="RefSeq" id="XP_056472212.1">
    <property type="nucleotide sequence ID" value="XM_056621406.1"/>
</dbReference>
<comment type="caution">
    <text evidence="2">The sequence shown here is derived from an EMBL/GenBank/DDBJ whole genome shotgun (WGS) entry which is preliminary data.</text>
</comment>
<feature type="domain" description="Protein kinase" evidence="1">
    <location>
        <begin position="81"/>
        <end position="288"/>
    </location>
</feature>
<dbReference type="InterPro" id="IPR011009">
    <property type="entry name" value="Kinase-like_dom_sf"/>
</dbReference>
<dbReference type="OrthoDB" id="4062651at2759"/>
<protein>
    <recommendedName>
        <fullName evidence="1">Protein kinase domain-containing protein</fullName>
    </recommendedName>
</protein>
<dbReference type="Gene3D" id="1.10.510.10">
    <property type="entry name" value="Transferase(Phosphotransferase) domain 1"/>
    <property type="match status" value="1"/>
</dbReference>